<keyword evidence="2" id="KW-0560">Oxidoreductase</keyword>
<reference evidence="5" key="1">
    <citation type="submission" date="2019-07" db="EMBL/GenBank/DDBJ databases">
        <title>Shewanella sp. YLB-08 draft genomic sequence.</title>
        <authorList>
            <person name="Yu L."/>
        </authorList>
    </citation>
    <scope>NUCLEOTIDE SEQUENCE [LARGE SCALE GENOMIC DNA]</scope>
    <source>
        <strain evidence="5">JCM 20706</strain>
    </source>
</reference>
<dbReference type="SUPFAM" id="SSF48484">
    <property type="entry name" value="Lipoxigenase"/>
    <property type="match status" value="1"/>
</dbReference>
<feature type="domain" description="Lipoxygenase" evidence="3">
    <location>
        <begin position="299"/>
        <end position="756"/>
    </location>
</feature>
<keyword evidence="5" id="KW-1185">Reference proteome</keyword>
<keyword evidence="1" id="KW-0479">Metal-binding</keyword>
<evidence type="ECO:0000259" key="3">
    <source>
        <dbReference type="PROSITE" id="PS51393"/>
    </source>
</evidence>
<accession>A0A553JLL4</accession>
<dbReference type="InterPro" id="IPR036226">
    <property type="entry name" value="LipOase_C_sf"/>
</dbReference>
<dbReference type="Pfam" id="PF00305">
    <property type="entry name" value="Lipoxygenase"/>
    <property type="match status" value="2"/>
</dbReference>
<protein>
    <submittedName>
        <fullName evidence="4">Lipoxygenase</fullName>
    </submittedName>
</protein>
<dbReference type="InterPro" id="IPR000907">
    <property type="entry name" value="LipOase"/>
</dbReference>
<dbReference type="Gene3D" id="1.20.245.10">
    <property type="entry name" value="Lipoxygenase-1, Domain 5"/>
    <property type="match status" value="1"/>
</dbReference>
<dbReference type="InterPro" id="IPR013819">
    <property type="entry name" value="LipOase_C"/>
</dbReference>
<dbReference type="GO" id="GO:0034440">
    <property type="term" value="P:lipid oxidation"/>
    <property type="evidence" value="ECO:0007669"/>
    <property type="project" value="InterPro"/>
</dbReference>
<dbReference type="EMBL" id="VKGK01000020">
    <property type="protein sequence ID" value="TRY13349.1"/>
    <property type="molecule type" value="Genomic_DNA"/>
</dbReference>
<gene>
    <name evidence="4" type="ORF">FN961_16010</name>
</gene>
<comment type="caution">
    <text evidence="4">The sequence shown here is derived from an EMBL/GenBank/DDBJ whole genome shotgun (WGS) entry which is preliminary data.</text>
</comment>
<dbReference type="GO" id="GO:0016702">
    <property type="term" value="F:oxidoreductase activity, acting on single donors with incorporation of molecular oxygen, incorporation of two atoms of oxygen"/>
    <property type="evidence" value="ECO:0007669"/>
    <property type="project" value="InterPro"/>
</dbReference>
<evidence type="ECO:0000313" key="5">
    <source>
        <dbReference type="Proteomes" id="UP000318126"/>
    </source>
</evidence>
<dbReference type="PROSITE" id="PS51393">
    <property type="entry name" value="LIPOXYGENASE_3"/>
    <property type="match status" value="1"/>
</dbReference>
<evidence type="ECO:0000313" key="4">
    <source>
        <dbReference type="EMBL" id="TRY13349.1"/>
    </source>
</evidence>
<proteinExistence type="predicted"/>
<dbReference type="RefSeq" id="WP_144041187.1">
    <property type="nucleotide sequence ID" value="NZ_VKGK01000020.1"/>
</dbReference>
<organism evidence="4 5">
    <name type="scientific">Shewanella hanedai</name>
    <name type="common">Alteromonas hanedai</name>
    <dbReference type="NCBI Taxonomy" id="25"/>
    <lineage>
        <taxon>Bacteria</taxon>
        <taxon>Pseudomonadati</taxon>
        <taxon>Pseudomonadota</taxon>
        <taxon>Gammaproteobacteria</taxon>
        <taxon>Alteromonadales</taxon>
        <taxon>Shewanellaceae</taxon>
        <taxon>Shewanella</taxon>
    </lineage>
</organism>
<evidence type="ECO:0000256" key="2">
    <source>
        <dbReference type="ARBA" id="ARBA00023002"/>
    </source>
</evidence>
<dbReference type="AlphaFoldDB" id="A0A553JLL4"/>
<name>A0A553JLL4_SHEHA</name>
<dbReference type="OrthoDB" id="5912511at2"/>
<dbReference type="Gene3D" id="3.10.450.60">
    <property type="match status" value="1"/>
</dbReference>
<dbReference type="PANTHER" id="PTHR11771">
    <property type="entry name" value="LIPOXYGENASE"/>
    <property type="match status" value="1"/>
</dbReference>
<evidence type="ECO:0000256" key="1">
    <source>
        <dbReference type="ARBA" id="ARBA00022723"/>
    </source>
</evidence>
<dbReference type="Proteomes" id="UP000318126">
    <property type="component" value="Unassembled WGS sequence"/>
</dbReference>
<dbReference type="GO" id="GO:0046872">
    <property type="term" value="F:metal ion binding"/>
    <property type="evidence" value="ECO:0007669"/>
    <property type="project" value="UniProtKB-KW"/>
</dbReference>
<sequence length="756" mass="85935">MTNKNDNQAFLDSPEYLKLQEQLALYEDLRKNGVPENTAFQRSAQSNRSAQRAAASDYERLCAIGSDDPDFRPGAVTGAGMHELPEFPFPVLPQNSDTTTEILRKRLVQLASENNWHDFDRLNGTPVHGNVNSDEVENNTPWTIRGTAASRADRAQEGDFGVDDACLQREDDWQLFDASIRYVSANLGRLVLIGGPALVSGLIFLLTKLIELILTGGDAKFEIIEPITAAVPPVRVHDASDLLFYPYDVDSNGQRHDDPQYPRPSWHEDWENDDVIADLQTSAQTPVFDYFKPYTQHQDNFPITNTMFRRIAGFENDNLDSAMNEGRLFITDFHEFNDEVLAQFQHGRDQSDVPNSGGRLYASIALFAVAKNSDKLKIIAIQPTQRPPASDFEWFWWYNLGWGNKANPPSKIITPADSEWTWKMAKNTFTTMYSMSNVVDHLSTHVFLYPIATGFYRNIPEMHPLSALLLPHLTSLAFNNFTGIFFEVGTKLEDENGDVIYGDPHNGLLTGAVRLISGYSSKSFLDGTVRRSKHYHFVEHGQPVNRAEATEFNAIGDFPHHDDNTETWGAIRQWVKGYIRLYYKDNADVRDDYELQAFLTDVAGAGVNGFPDSVSNRRELINTLTHLIYWMSVNHALGNFSAFQPLGALGYYSSLPLDPNHGRSKHDWLGAIPRLNVGMALFEFTRLFVDLPTPWHRSLGKYPQGNFMHDPRVYAHLHRFQNRIQEIDDGLREKNDNRRWAYDLRYPSTMTVSPWN</sequence>